<name>A0A1X7RF32_ZYMT9</name>
<feature type="compositionally biased region" description="Basic residues" evidence="1">
    <location>
        <begin position="71"/>
        <end position="81"/>
    </location>
</feature>
<evidence type="ECO:0000313" key="2">
    <source>
        <dbReference type="EMBL" id="SMQ45811.1"/>
    </source>
</evidence>
<feature type="compositionally biased region" description="Low complexity" evidence="1">
    <location>
        <begin position="147"/>
        <end position="158"/>
    </location>
</feature>
<evidence type="ECO:0000256" key="1">
    <source>
        <dbReference type="SAM" id="MobiDB-lite"/>
    </source>
</evidence>
<gene>
    <name evidence="2" type="ORF">ZT3D7_G956</name>
</gene>
<proteinExistence type="predicted"/>
<dbReference type="AlphaFoldDB" id="A0A1X7RF32"/>
<dbReference type="Proteomes" id="UP000215127">
    <property type="component" value="Chromosome 1"/>
</dbReference>
<feature type="region of interest" description="Disordered" evidence="1">
    <location>
        <begin position="278"/>
        <end position="299"/>
    </location>
</feature>
<sequence length="320" mass="34688">MPRGGFEAIEPFRAEVEERTRNGESLVQITEALAAKGYQCSSKTLSRYRLAWGIRQRAAGRTVGYKYPNRKRKAVGPLPKKRNSEHNKKEITERTARGETAEQIADALGAQGIVLKKGASTIWRLQTYWGLIPYDESRARGNKNRKPGAAAGESGPPAKRVRRKKKDPRPPADPTAFYPSNCQHGPQKRGPATAAGSALTNLFQVGSNPDPGSDSEQEPLPMMDDYTPPPPAASTHGDNSFSDAADLMSAEFLVDLATSTLIAAKHVRELYTARQMRAPMPGSTGNQPPTDQDLANAKQKVREAAGVMFDLALPTVAAPS</sequence>
<feature type="compositionally biased region" description="Polar residues" evidence="1">
    <location>
        <begin position="198"/>
        <end position="207"/>
    </location>
</feature>
<protein>
    <submittedName>
        <fullName evidence="2">Uncharacterized protein</fullName>
    </submittedName>
</protein>
<organism evidence="2 3">
    <name type="scientific">Zymoseptoria tritici (strain ST99CH_3D7)</name>
    <dbReference type="NCBI Taxonomy" id="1276538"/>
    <lineage>
        <taxon>Eukaryota</taxon>
        <taxon>Fungi</taxon>
        <taxon>Dikarya</taxon>
        <taxon>Ascomycota</taxon>
        <taxon>Pezizomycotina</taxon>
        <taxon>Dothideomycetes</taxon>
        <taxon>Dothideomycetidae</taxon>
        <taxon>Mycosphaerellales</taxon>
        <taxon>Mycosphaerellaceae</taxon>
        <taxon>Zymoseptoria</taxon>
    </lineage>
</organism>
<dbReference type="STRING" id="1276538.A0A1X7RF32"/>
<feature type="compositionally biased region" description="Basic and acidic residues" evidence="1">
    <location>
        <begin position="82"/>
        <end position="98"/>
    </location>
</feature>
<feature type="region of interest" description="Disordered" evidence="1">
    <location>
        <begin position="71"/>
        <end position="98"/>
    </location>
</feature>
<dbReference type="EMBL" id="LT853692">
    <property type="protein sequence ID" value="SMQ45811.1"/>
    <property type="molecule type" value="Genomic_DNA"/>
</dbReference>
<evidence type="ECO:0000313" key="3">
    <source>
        <dbReference type="Proteomes" id="UP000215127"/>
    </source>
</evidence>
<accession>A0A1X7RF32</accession>
<feature type="region of interest" description="Disordered" evidence="1">
    <location>
        <begin position="138"/>
        <end position="240"/>
    </location>
</feature>
<reference evidence="2 3" key="1">
    <citation type="submission" date="2016-06" db="EMBL/GenBank/DDBJ databases">
        <authorList>
            <person name="Kjaerup R.B."/>
            <person name="Dalgaard T.S."/>
            <person name="Juul-Madsen H.R."/>
        </authorList>
    </citation>
    <scope>NUCLEOTIDE SEQUENCE [LARGE SCALE GENOMIC DNA]</scope>
</reference>
<keyword evidence="3" id="KW-1185">Reference proteome</keyword>